<evidence type="ECO:0000256" key="8">
    <source>
        <dbReference type="ARBA" id="ARBA00023012"/>
    </source>
</evidence>
<comment type="catalytic activity">
    <reaction evidence="1">
        <text>ATP + protein L-histidine = ADP + protein N-phospho-L-histidine.</text>
        <dbReference type="EC" id="2.7.13.3"/>
    </reaction>
</comment>
<keyword evidence="12" id="KW-1185">Reference proteome</keyword>
<protein>
    <recommendedName>
        <fullName evidence="2">histidine kinase</fullName>
        <ecNumber evidence="2">2.7.13.3</ecNumber>
    </recommendedName>
</protein>
<evidence type="ECO:0000256" key="3">
    <source>
        <dbReference type="ARBA" id="ARBA00022553"/>
    </source>
</evidence>
<evidence type="ECO:0000259" key="9">
    <source>
        <dbReference type="Pfam" id="PF02518"/>
    </source>
</evidence>
<dbReference type="CDD" id="cd16917">
    <property type="entry name" value="HATPase_UhpB-NarQ-NarX-like"/>
    <property type="match status" value="1"/>
</dbReference>
<comment type="caution">
    <text evidence="11">The sequence shown here is derived from an EMBL/GenBank/DDBJ whole genome shotgun (WGS) entry which is preliminary data.</text>
</comment>
<dbReference type="PANTHER" id="PTHR24421">
    <property type="entry name" value="NITRATE/NITRITE SENSOR PROTEIN NARX-RELATED"/>
    <property type="match status" value="1"/>
</dbReference>
<evidence type="ECO:0000313" key="12">
    <source>
        <dbReference type="Proteomes" id="UP001500393"/>
    </source>
</evidence>
<feature type="domain" description="Histidine kinase/HSP90-like ATPase" evidence="9">
    <location>
        <begin position="89"/>
        <end position="179"/>
    </location>
</feature>
<evidence type="ECO:0000256" key="4">
    <source>
        <dbReference type="ARBA" id="ARBA00022679"/>
    </source>
</evidence>
<keyword evidence="8" id="KW-0902">Two-component regulatory system</keyword>
<dbReference type="InterPro" id="IPR003594">
    <property type="entry name" value="HATPase_dom"/>
</dbReference>
<keyword evidence="4" id="KW-0808">Transferase</keyword>
<evidence type="ECO:0000256" key="6">
    <source>
        <dbReference type="ARBA" id="ARBA00022777"/>
    </source>
</evidence>
<dbReference type="SUPFAM" id="SSF55874">
    <property type="entry name" value="ATPase domain of HSP90 chaperone/DNA topoisomerase II/histidine kinase"/>
    <property type="match status" value="1"/>
</dbReference>
<dbReference type="EMBL" id="BAAAOS010000037">
    <property type="protein sequence ID" value="GAA1591447.1"/>
    <property type="molecule type" value="Genomic_DNA"/>
</dbReference>
<sequence length="184" mass="19259">MGLIAVKAGVANHVLKVRPEEVSDALGVIETTSREALVELRHMLGLLRDEPLPPPGGLAALPELADRVRSLGLEVDLQVRGTDRLPEGVELAVYRIVQECLTNVAKHSGASSCRVVVDADGHEVLIQVSDQGTNTSATAPAEGHGLIGIRERVSLYGGTLVAGRGPAGGFEVTAKLPYRSAGMS</sequence>
<dbReference type="Proteomes" id="UP001500393">
    <property type="component" value="Unassembled WGS sequence"/>
</dbReference>
<evidence type="ECO:0000256" key="5">
    <source>
        <dbReference type="ARBA" id="ARBA00022741"/>
    </source>
</evidence>
<dbReference type="RefSeq" id="WP_344218254.1">
    <property type="nucleotide sequence ID" value="NZ_BAAAOS010000037.1"/>
</dbReference>
<dbReference type="InterPro" id="IPR050482">
    <property type="entry name" value="Sensor_HK_TwoCompSys"/>
</dbReference>
<organism evidence="11 12">
    <name type="scientific">Kribbella sancticallisti</name>
    <dbReference type="NCBI Taxonomy" id="460087"/>
    <lineage>
        <taxon>Bacteria</taxon>
        <taxon>Bacillati</taxon>
        <taxon>Actinomycetota</taxon>
        <taxon>Actinomycetes</taxon>
        <taxon>Propionibacteriales</taxon>
        <taxon>Kribbellaceae</taxon>
        <taxon>Kribbella</taxon>
    </lineage>
</organism>
<keyword evidence="7" id="KW-0067">ATP-binding</keyword>
<dbReference type="Gene3D" id="3.30.565.10">
    <property type="entry name" value="Histidine kinase-like ATPase, C-terminal domain"/>
    <property type="match status" value="1"/>
</dbReference>
<dbReference type="PANTHER" id="PTHR24421:SF10">
    <property type="entry name" value="NITRATE_NITRITE SENSOR PROTEIN NARQ"/>
    <property type="match status" value="1"/>
</dbReference>
<evidence type="ECO:0000256" key="1">
    <source>
        <dbReference type="ARBA" id="ARBA00000085"/>
    </source>
</evidence>
<dbReference type="Gene3D" id="1.20.5.1930">
    <property type="match status" value="1"/>
</dbReference>
<evidence type="ECO:0000313" key="11">
    <source>
        <dbReference type="EMBL" id="GAA1591447.1"/>
    </source>
</evidence>
<name>A0ABN2E0Z8_9ACTN</name>
<keyword evidence="5" id="KW-0547">Nucleotide-binding</keyword>
<dbReference type="Pfam" id="PF02518">
    <property type="entry name" value="HATPase_c"/>
    <property type="match status" value="1"/>
</dbReference>
<dbReference type="Pfam" id="PF07730">
    <property type="entry name" value="HisKA_3"/>
    <property type="match status" value="1"/>
</dbReference>
<proteinExistence type="predicted"/>
<dbReference type="InterPro" id="IPR011712">
    <property type="entry name" value="Sig_transdc_His_kin_sub3_dim/P"/>
</dbReference>
<keyword evidence="6" id="KW-0418">Kinase</keyword>
<gene>
    <name evidence="11" type="ORF">GCM10009789_51790</name>
</gene>
<accession>A0ABN2E0Z8</accession>
<reference evidence="11 12" key="1">
    <citation type="journal article" date="2019" name="Int. J. Syst. Evol. Microbiol.">
        <title>The Global Catalogue of Microorganisms (GCM) 10K type strain sequencing project: providing services to taxonomists for standard genome sequencing and annotation.</title>
        <authorList>
            <consortium name="The Broad Institute Genomics Platform"/>
            <consortium name="The Broad Institute Genome Sequencing Center for Infectious Disease"/>
            <person name="Wu L."/>
            <person name="Ma J."/>
        </authorList>
    </citation>
    <scope>NUCLEOTIDE SEQUENCE [LARGE SCALE GENOMIC DNA]</scope>
    <source>
        <strain evidence="11 12">JCM 14969</strain>
    </source>
</reference>
<feature type="domain" description="Signal transduction histidine kinase subgroup 3 dimerisation and phosphoacceptor" evidence="10">
    <location>
        <begin position="3"/>
        <end position="50"/>
    </location>
</feature>
<dbReference type="EC" id="2.7.13.3" evidence="2"/>
<dbReference type="InterPro" id="IPR036890">
    <property type="entry name" value="HATPase_C_sf"/>
</dbReference>
<keyword evidence="3" id="KW-0597">Phosphoprotein</keyword>
<evidence type="ECO:0000256" key="7">
    <source>
        <dbReference type="ARBA" id="ARBA00022840"/>
    </source>
</evidence>
<evidence type="ECO:0000259" key="10">
    <source>
        <dbReference type="Pfam" id="PF07730"/>
    </source>
</evidence>
<evidence type="ECO:0000256" key="2">
    <source>
        <dbReference type="ARBA" id="ARBA00012438"/>
    </source>
</evidence>